<evidence type="ECO:0008006" key="2">
    <source>
        <dbReference type="Google" id="ProtNLM"/>
    </source>
</evidence>
<comment type="caution">
    <text evidence="1">The sequence shown here is derived from an EMBL/GenBank/DDBJ whole genome shotgun (WGS) entry which is preliminary data.</text>
</comment>
<dbReference type="AlphaFoldDB" id="X7YT30"/>
<gene>
    <name evidence="1" type="ORF">I553_3742</name>
</gene>
<protein>
    <recommendedName>
        <fullName evidence="2">ESX-1 secretion-associated protein EspH</fullName>
    </recommendedName>
</protein>
<accession>X7YT30</accession>
<organism evidence="1">
    <name type="scientific">Mycobacterium xenopi 4042</name>
    <dbReference type="NCBI Taxonomy" id="1299334"/>
    <lineage>
        <taxon>Bacteria</taxon>
        <taxon>Bacillati</taxon>
        <taxon>Actinomycetota</taxon>
        <taxon>Actinomycetes</taxon>
        <taxon>Mycobacteriales</taxon>
        <taxon>Mycobacteriaceae</taxon>
        <taxon>Mycobacterium</taxon>
    </lineage>
</organism>
<sequence length="133" mass="15041">MADRGVQVSDIDREQTGGDELDTEMFYRREFTVFNPAGSVGVSCNGRGQVSGLFLDADALTSDEELAKEIVTIAGLARAKYRMELRLFSLQCVEAQGRNPDRMDRFYRGVQKLPTPEEYREMEAATFADRYPQ</sequence>
<name>X7YT30_MYCXE</name>
<proteinExistence type="predicted"/>
<evidence type="ECO:0000313" key="1">
    <source>
        <dbReference type="EMBL" id="EUA09658.1"/>
    </source>
</evidence>
<reference evidence="1" key="1">
    <citation type="submission" date="2014-01" db="EMBL/GenBank/DDBJ databases">
        <authorList>
            <person name="Brown-Elliot B."/>
            <person name="Wallace R."/>
            <person name="Lenaerts A."/>
            <person name="Ordway D."/>
            <person name="DeGroote M.A."/>
            <person name="Parker T."/>
            <person name="Sizemore C."/>
            <person name="Tallon L.J."/>
            <person name="Sadzewicz L.K."/>
            <person name="Sengamalay N."/>
            <person name="Fraser C.M."/>
            <person name="Hine E."/>
            <person name="Shefchek K.A."/>
            <person name="Das S.P."/>
            <person name="Tettelin H."/>
        </authorList>
    </citation>
    <scope>NUCLEOTIDE SEQUENCE [LARGE SCALE GENOMIC DNA]</scope>
    <source>
        <strain evidence="1">4042</strain>
    </source>
</reference>
<dbReference type="EMBL" id="JAOB01000089">
    <property type="protein sequence ID" value="EUA09658.1"/>
    <property type="molecule type" value="Genomic_DNA"/>
</dbReference>
<dbReference type="PATRIC" id="fig|1299334.3.peg.9178"/>